<name>A0A5J5AF02_9ASTE</name>
<reference evidence="2 3" key="1">
    <citation type="submission" date="2019-09" db="EMBL/GenBank/DDBJ databases">
        <title>A chromosome-level genome assembly of the Chinese tupelo Nyssa sinensis.</title>
        <authorList>
            <person name="Yang X."/>
            <person name="Kang M."/>
            <person name="Yang Y."/>
            <person name="Xiong H."/>
            <person name="Wang M."/>
            <person name="Zhang Z."/>
            <person name="Wang Z."/>
            <person name="Wu H."/>
            <person name="Ma T."/>
            <person name="Liu J."/>
            <person name="Xi Z."/>
        </authorList>
    </citation>
    <scope>NUCLEOTIDE SEQUENCE [LARGE SCALE GENOMIC DNA]</scope>
    <source>
        <strain evidence="2">J267</strain>
        <tissue evidence="2">Leaf</tissue>
    </source>
</reference>
<dbReference type="GO" id="GO:0004829">
    <property type="term" value="F:threonine-tRNA ligase activity"/>
    <property type="evidence" value="ECO:0007669"/>
    <property type="project" value="TreeGrafter"/>
</dbReference>
<dbReference type="GO" id="GO:0006435">
    <property type="term" value="P:threonyl-tRNA aminoacylation"/>
    <property type="evidence" value="ECO:0007669"/>
    <property type="project" value="TreeGrafter"/>
</dbReference>
<accession>A0A5J5AF02</accession>
<evidence type="ECO:0000313" key="3">
    <source>
        <dbReference type="Proteomes" id="UP000325577"/>
    </source>
</evidence>
<dbReference type="GO" id="GO:0009507">
    <property type="term" value="C:chloroplast"/>
    <property type="evidence" value="ECO:0007669"/>
    <property type="project" value="TreeGrafter"/>
</dbReference>
<dbReference type="Proteomes" id="UP000325577">
    <property type="component" value="Linkage Group LG20"/>
</dbReference>
<keyword evidence="1" id="KW-0648">Protein biosynthesis</keyword>
<evidence type="ECO:0000256" key="1">
    <source>
        <dbReference type="ARBA" id="ARBA00022917"/>
    </source>
</evidence>
<evidence type="ECO:0000313" key="2">
    <source>
        <dbReference type="EMBL" id="KAA8529543.1"/>
    </source>
</evidence>
<proteinExistence type="predicted"/>
<dbReference type="Gene3D" id="3.30.930.10">
    <property type="entry name" value="Bira Bifunctional Protein, Domain 2"/>
    <property type="match status" value="1"/>
</dbReference>
<dbReference type="GO" id="GO:0005739">
    <property type="term" value="C:mitochondrion"/>
    <property type="evidence" value="ECO:0007669"/>
    <property type="project" value="TreeGrafter"/>
</dbReference>
<dbReference type="AlphaFoldDB" id="A0A5J5AF02"/>
<dbReference type="PANTHER" id="PTHR11451:SF46">
    <property type="entry name" value="THREONINE--TRNA LIGASE"/>
    <property type="match status" value="1"/>
</dbReference>
<protein>
    <submittedName>
        <fullName evidence="2">Uncharacterized protein</fullName>
    </submittedName>
</protein>
<organism evidence="2 3">
    <name type="scientific">Nyssa sinensis</name>
    <dbReference type="NCBI Taxonomy" id="561372"/>
    <lineage>
        <taxon>Eukaryota</taxon>
        <taxon>Viridiplantae</taxon>
        <taxon>Streptophyta</taxon>
        <taxon>Embryophyta</taxon>
        <taxon>Tracheophyta</taxon>
        <taxon>Spermatophyta</taxon>
        <taxon>Magnoliopsida</taxon>
        <taxon>eudicotyledons</taxon>
        <taxon>Gunneridae</taxon>
        <taxon>Pentapetalae</taxon>
        <taxon>asterids</taxon>
        <taxon>Cornales</taxon>
        <taxon>Nyssaceae</taxon>
        <taxon>Nyssa</taxon>
    </lineage>
</organism>
<dbReference type="InterPro" id="IPR045864">
    <property type="entry name" value="aa-tRNA-synth_II/BPL/LPL"/>
</dbReference>
<gene>
    <name evidence="2" type="ORF">F0562_033658</name>
</gene>
<sequence>MMYFNSSLKLSTRPEKYLGDLATWEKAEADLTEALNEFGKPWQINEGDVCNITAGLPTSCPFQLVLLCRG</sequence>
<dbReference type="OrthoDB" id="5423599at2759"/>
<dbReference type="EMBL" id="CM018044">
    <property type="protein sequence ID" value="KAA8529543.1"/>
    <property type="molecule type" value="Genomic_DNA"/>
</dbReference>
<dbReference type="PANTHER" id="PTHR11451">
    <property type="entry name" value="THREONINE-TRNA LIGASE"/>
    <property type="match status" value="1"/>
</dbReference>
<keyword evidence="3" id="KW-1185">Reference proteome</keyword>